<comment type="caution">
    <text evidence="4">The sequence shown here is derived from an EMBL/GenBank/DDBJ whole genome shotgun (WGS) entry which is preliminary data.</text>
</comment>
<sequence length="277" mass="27995">MGETPETEAADPRFRDLETRPLADTLAALLAGQGRAIEAVSAALPALEGAVAAARPRIEAGGRLVYCGAGTSGRLGLLDAVELRPTFGWPADRALAILAGGPESLLAAREGAEDDAEAGGHGVDALDLGASDVLLAIAASGRTPFTLAACRRAGERGALTIAFANSAGSPLLSAAEHGVLLRTGPEVLAGSTRLAAGTSQKIALNLFSTALMISLGRVKGGRMVAMRASNAKLRARAASMLVAISGCEPEEGMRTLEACDFDVTAALRLLSQGGGGE</sequence>
<evidence type="ECO:0000256" key="1">
    <source>
        <dbReference type="ARBA" id="ARBA00023239"/>
    </source>
</evidence>
<dbReference type="InterPro" id="IPR046348">
    <property type="entry name" value="SIS_dom_sf"/>
</dbReference>
<dbReference type="RefSeq" id="WP_209737007.1">
    <property type="nucleotide sequence ID" value="NZ_CP072611.1"/>
</dbReference>
<dbReference type="Pfam" id="PF22645">
    <property type="entry name" value="GKRP_SIS_N"/>
    <property type="match status" value="1"/>
</dbReference>
<dbReference type="InterPro" id="IPR001347">
    <property type="entry name" value="SIS_dom"/>
</dbReference>
<proteinExistence type="predicted"/>
<reference evidence="5" key="1">
    <citation type="journal article" date="2019" name="Int. J. Syst. Evol. Microbiol.">
        <title>The Global Catalogue of Microorganisms (GCM) 10K type strain sequencing project: providing services to taxonomists for standard genome sequencing and annotation.</title>
        <authorList>
            <consortium name="The Broad Institute Genomics Platform"/>
            <consortium name="The Broad Institute Genome Sequencing Center for Infectious Disease"/>
            <person name="Wu L."/>
            <person name="Ma J."/>
        </authorList>
    </citation>
    <scope>NUCLEOTIDE SEQUENCE [LARGE SCALE GENOMIC DNA]</scope>
    <source>
        <strain evidence="5">ZS-35-S2</strain>
    </source>
</reference>
<dbReference type="CDD" id="cd05007">
    <property type="entry name" value="SIS_Etherase"/>
    <property type="match status" value="1"/>
</dbReference>
<dbReference type="PANTHER" id="PTHR10088">
    <property type="entry name" value="GLUCOKINASE REGULATORY PROTEIN"/>
    <property type="match status" value="1"/>
</dbReference>
<dbReference type="EMBL" id="JBHUIJ010000016">
    <property type="protein sequence ID" value="MFD2238333.1"/>
    <property type="molecule type" value="Genomic_DNA"/>
</dbReference>
<name>A0ABW5CR62_9HYPH</name>
<dbReference type="Proteomes" id="UP001597371">
    <property type="component" value="Unassembled WGS sequence"/>
</dbReference>
<dbReference type="SUPFAM" id="SSF53697">
    <property type="entry name" value="SIS domain"/>
    <property type="match status" value="1"/>
</dbReference>
<organism evidence="4 5">
    <name type="scientific">Aureimonas populi</name>
    <dbReference type="NCBI Taxonomy" id="1701758"/>
    <lineage>
        <taxon>Bacteria</taxon>
        <taxon>Pseudomonadati</taxon>
        <taxon>Pseudomonadota</taxon>
        <taxon>Alphaproteobacteria</taxon>
        <taxon>Hyphomicrobiales</taxon>
        <taxon>Aurantimonadaceae</taxon>
        <taxon>Aureimonas</taxon>
    </lineage>
</organism>
<protein>
    <submittedName>
        <fullName evidence="4">N-acetylmuramic acid 6-phosphate etherase</fullName>
    </submittedName>
</protein>
<keyword evidence="2" id="KW-0119">Carbohydrate metabolism</keyword>
<evidence type="ECO:0000259" key="3">
    <source>
        <dbReference type="PROSITE" id="PS51464"/>
    </source>
</evidence>
<dbReference type="PANTHER" id="PTHR10088:SF4">
    <property type="entry name" value="GLUCOKINASE REGULATORY PROTEIN"/>
    <property type="match status" value="1"/>
</dbReference>
<feature type="domain" description="SIS" evidence="3">
    <location>
        <begin position="54"/>
        <end position="217"/>
    </location>
</feature>
<dbReference type="Gene3D" id="1.10.8.1080">
    <property type="match status" value="1"/>
</dbReference>
<accession>A0ABW5CR62</accession>
<keyword evidence="5" id="KW-1185">Reference proteome</keyword>
<evidence type="ECO:0000256" key="2">
    <source>
        <dbReference type="ARBA" id="ARBA00023277"/>
    </source>
</evidence>
<dbReference type="InterPro" id="IPR005488">
    <property type="entry name" value="Etherase_MurQ"/>
</dbReference>
<keyword evidence="1" id="KW-0456">Lyase</keyword>
<gene>
    <name evidence="4" type="ORF">ACFSKQ_12820</name>
</gene>
<dbReference type="Gene3D" id="3.40.50.10490">
    <property type="entry name" value="Glucose-6-phosphate isomerase like protein, domain 1"/>
    <property type="match status" value="1"/>
</dbReference>
<evidence type="ECO:0000313" key="4">
    <source>
        <dbReference type="EMBL" id="MFD2238333.1"/>
    </source>
</evidence>
<dbReference type="InterPro" id="IPR040190">
    <property type="entry name" value="MURQ/GCKR"/>
</dbReference>
<evidence type="ECO:0000313" key="5">
    <source>
        <dbReference type="Proteomes" id="UP001597371"/>
    </source>
</evidence>
<dbReference type="NCBIfam" id="NF003915">
    <property type="entry name" value="PRK05441.1"/>
    <property type="match status" value="1"/>
</dbReference>
<dbReference type="PROSITE" id="PS51464">
    <property type="entry name" value="SIS"/>
    <property type="match status" value="1"/>
</dbReference>